<evidence type="ECO:0000256" key="3">
    <source>
        <dbReference type="ARBA" id="ARBA00022989"/>
    </source>
</evidence>
<keyword evidence="4 5" id="KW-0472">Membrane</keyword>
<feature type="transmembrane region" description="Helical" evidence="5">
    <location>
        <begin position="286"/>
        <end position="307"/>
    </location>
</feature>
<dbReference type="RefSeq" id="WP_344756817.1">
    <property type="nucleotide sequence ID" value="NZ_BAABAE010000003.1"/>
</dbReference>
<dbReference type="PROSITE" id="PS50850">
    <property type="entry name" value="MFS"/>
    <property type="match status" value="1"/>
</dbReference>
<gene>
    <name evidence="7" type="ORF">GCM10022239_23150</name>
</gene>
<dbReference type="Pfam" id="PF07690">
    <property type="entry name" value="MFS_1"/>
    <property type="match status" value="1"/>
</dbReference>
<feature type="transmembrane region" description="Helical" evidence="5">
    <location>
        <begin position="260"/>
        <end position="279"/>
    </location>
</feature>
<feature type="transmembrane region" description="Helical" evidence="5">
    <location>
        <begin position="313"/>
        <end position="333"/>
    </location>
</feature>
<dbReference type="Gene3D" id="1.20.1250.20">
    <property type="entry name" value="MFS general substrate transporter like domains"/>
    <property type="match status" value="1"/>
</dbReference>
<evidence type="ECO:0000256" key="1">
    <source>
        <dbReference type="ARBA" id="ARBA00004651"/>
    </source>
</evidence>
<proteinExistence type="predicted"/>
<feature type="transmembrane region" description="Helical" evidence="5">
    <location>
        <begin position="345"/>
        <end position="368"/>
    </location>
</feature>
<feature type="domain" description="Major facilitator superfamily (MFS) profile" evidence="6">
    <location>
        <begin position="10"/>
        <end position="401"/>
    </location>
</feature>
<dbReference type="SUPFAM" id="SSF103473">
    <property type="entry name" value="MFS general substrate transporter"/>
    <property type="match status" value="1"/>
</dbReference>
<evidence type="ECO:0000256" key="4">
    <source>
        <dbReference type="ARBA" id="ARBA00023136"/>
    </source>
</evidence>
<feature type="transmembrane region" description="Helical" evidence="5">
    <location>
        <begin position="50"/>
        <end position="68"/>
    </location>
</feature>
<feature type="transmembrane region" description="Helical" evidence="5">
    <location>
        <begin position="221"/>
        <end position="240"/>
    </location>
</feature>
<dbReference type="PANTHER" id="PTHR23523:SF2">
    <property type="entry name" value="2-NITROIMIDAZOLE TRANSPORTER"/>
    <property type="match status" value="1"/>
</dbReference>
<keyword evidence="2 5" id="KW-0812">Transmembrane</keyword>
<dbReference type="InterPro" id="IPR052524">
    <property type="entry name" value="MFS_Cyanate_Porter"/>
</dbReference>
<evidence type="ECO:0000256" key="5">
    <source>
        <dbReference type="SAM" id="Phobius"/>
    </source>
</evidence>
<name>A0ABP7FYJ2_9MICO</name>
<evidence type="ECO:0000256" key="2">
    <source>
        <dbReference type="ARBA" id="ARBA00022692"/>
    </source>
</evidence>
<evidence type="ECO:0000259" key="6">
    <source>
        <dbReference type="PROSITE" id="PS50850"/>
    </source>
</evidence>
<dbReference type="PANTHER" id="PTHR23523">
    <property type="match status" value="1"/>
</dbReference>
<sequence length="412" mass="43160">MTRPAPLWAGRTLALLGIVLVAANLRTAATSLSPVVGAVAADIPLDEVGLGILGMLPPVMFALAGLVAPRISHRLGLERFLILAIVAMTAGFVGRALAAEYSLLFAGTLVALAAAGVGNILLPPIVKRYFPDRVGLMTSLYATCVSLGTVLPPAFAFPIADLAGWRASLGVWAILALVSLPPWISVLIRSRKRSRAAALDPAPELEEPAPGMIGRVWHSKVAWAIAIVFSLTSFQAYSMFAWLPKLLVDQAGVGEFEAGLLLAFWGAIGMVASIVAPILSARLSNVGWILHIGGVGFVLGYLGLLVAPGVSPWLWIALCGVGQGIFPACLALINLRTRTHEGSIALSGFSQAVGYTLAALGPLLVGLLHDATGGWALSLILLAATSALFVYFGFVLRHPRFVEDETASREVA</sequence>
<feature type="transmembrane region" description="Helical" evidence="5">
    <location>
        <begin position="169"/>
        <end position="188"/>
    </location>
</feature>
<reference evidence="8" key="1">
    <citation type="journal article" date="2019" name="Int. J. Syst. Evol. Microbiol.">
        <title>The Global Catalogue of Microorganisms (GCM) 10K type strain sequencing project: providing services to taxonomists for standard genome sequencing and annotation.</title>
        <authorList>
            <consortium name="The Broad Institute Genomics Platform"/>
            <consortium name="The Broad Institute Genome Sequencing Center for Infectious Disease"/>
            <person name="Wu L."/>
            <person name="Ma J."/>
        </authorList>
    </citation>
    <scope>NUCLEOTIDE SEQUENCE [LARGE SCALE GENOMIC DNA]</scope>
    <source>
        <strain evidence="8">JCM 16949</strain>
    </source>
</reference>
<protein>
    <submittedName>
        <fullName evidence="7">MFS transporter</fullName>
    </submittedName>
</protein>
<dbReference type="InterPro" id="IPR011701">
    <property type="entry name" value="MFS"/>
</dbReference>
<comment type="subcellular location">
    <subcellularLocation>
        <location evidence="1">Cell membrane</location>
        <topology evidence="1">Multi-pass membrane protein</topology>
    </subcellularLocation>
</comment>
<accession>A0ABP7FYJ2</accession>
<feature type="transmembrane region" description="Helical" evidence="5">
    <location>
        <begin position="80"/>
        <end position="97"/>
    </location>
</feature>
<comment type="caution">
    <text evidence="7">The sequence shown here is derived from an EMBL/GenBank/DDBJ whole genome shotgun (WGS) entry which is preliminary data.</text>
</comment>
<dbReference type="EMBL" id="BAABAE010000003">
    <property type="protein sequence ID" value="GAA3747022.1"/>
    <property type="molecule type" value="Genomic_DNA"/>
</dbReference>
<dbReference type="InterPro" id="IPR020846">
    <property type="entry name" value="MFS_dom"/>
</dbReference>
<dbReference type="InterPro" id="IPR036259">
    <property type="entry name" value="MFS_trans_sf"/>
</dbReference>
<organism evidence="7 8">
    <name type="scientific">Leifsonella bigeumensis</name>
    <dbReference type="NCBI Taxonomy" id="433643"/>
    <lineage>
        <taxon>Bacteria</taxon>
        <taxon>Bacillati</taxon>
        <taxon>Actinomycetota</taxon>
        <taxon>Actinomycetes</taxon>
        <taxon>Micrococcales</taxon>
        <taxon>Microbacteriaceae</taxon>
        <taxon>Leifsonella</taxon>
    </lineage>
</organism>
<dbReference type="Proteomes" id="UP001501004">
    <property type="component" value="Unassembled WGS sequence"/>
</dbReference>
<feature type="transmembrane region" description="Helical" evidence="5">
    <location>
        <begin position="374"/>
        <end position="396"/>
    </location>
</feature>
<keyword evidence="3 5" id="KW-1133">Transmembrane helix</keyword>
<feature type="transmembrane region" description="Helical" evidence="5">
    <location>
        <begin position="134"/>
        <end position="157"/>
    </location>
</feature>
<keyword evidence="8" id="KW-1185">Reference proteome</keyword>
<evidence type="ECO:0000313" key="8">
    <source>
        <dbReference type="Proteomes" id="UP001501004"/>
    </source>
</evidence>
<evidence type="ECO:0000313" key="7">
    <source>
        <dbReference type="EMBL" id="GAA3747022.1"/>
    </source>
</evidence>
<feature type="transmembrane region" description="Helical" evidence="5">
    <location>
        <begin position="103"/>
        <end position="122"/>
    </location>
</feature>